<evidence type="ECO:0000313" key="2">
    <source>
        <dbReference type="Proteomes" id="UP000270296"/>
    </source>
</evidence>
<sequence length="234" mass="24341">MQPASLSGLSAFATSSSQQYRMIGPDGPLVSVSVASLHPFGSCLSERLQQTLSSRATVAGACPGGRFFGSQTPRLSQSSIVPMSGSQMNFSQQQRDPQGSPFVGQAATMHMSSSSTVKVEQVSPPTAVQLVQSGQVGGHGQLQSQSSISTTAQHSVLANQLHNVSAGSAQGQFPRTALILQQQPSTSLLIQSRQAIQQQPAVSQSLPTTIFTPAVLPVTNEARTPSGDKVSAIL</sequence>
<evidence type="ECO:0000313" key="3">
    <source>
        <dbReference type="WBParaSite" id="SBAD_0000742601-mRNA-1"/>
    </source>
</evidence>
<proteinExistence type="predicted"/>
<organism evidence="3">
    <name type="scientific">Soboliphyme baturini</name>
    <dbReference type="NCBI Taxonomy" id="241478"/>
    <lineage>
        <taxon>Eukaryota</taxon>
        <taxon>Metazoa</taxon>
        <taxon>Ecdysozoa</taxon>
        <taxon>Nematoda</taxon>
        <taxon>Enoplea</taxon>
        <taxon>Dorylaimia</taxon>
        <taxon>Dioctophymatida</taxon>
        <taxon>Dioctophymatoidea</taxon>
        <taxon>Soboliphymatidae</taxon>
        <taxon>Soboliphyme</taxon>
    </lineage>
</organism>
<keyword evidence="2" id="KW-1185">Reference proteome</keyword>
<dbReference type="WBParaSite" id="SBAD_0000742601-mRNA-1">
    <property type="protein sequence ID" value="SBAD_0000742601-mRNA-1"/>
    <property type="gene ID" value="SBAD_0000742601"/>
</dbReference>
<accession>A0A183IU62</accession>
<protein>
    <submittedName>
        <fullName evidence="3">HIPK2</fullName>
    </submittedName>
</protein>
<name>A0A183IU62_9BILA</name>
<dbReference type="Proteomes" id="UP000270296">
    <property type="component" value="Unassembled WGS sequence"/>
</dbReference>
<dbReference type="AlphaFoldDB" id="A0A183IU62"/>
<reference evidence="1 2" key="2">
    <citation type="submission" date="2018-11" db="EMBL/GenBank/DDBJ databases">
        <authorList>
            <consortium name="Pathogen Informatics"/>
        </authorList>
    </citation>
    <scope>NUCLEOTIDE SEQUENCE [LARGE SCALE GENOMIC DNA]</scope>
</reference>
<reference evidence="3" key="1">
    <citation type="submission" date="2016-06" db="UniProtKB">
        <authorList>
            <consortium name="WormBaseParasite"/>
        </authorList>
    </citation>
    <scope>IDENTIFICATION</scope>
</reference>
<gene>
    <name evidence="1" type="ORF">SBAD_LOCUS7159</name>
</gene>
<dbReference type="EMBL" id="UZAM01010372">
    <property type="protein sequence ID" value="VDP12105.1"/>
    <property type="molecule type" value="Genomic_DNA"/>
</dbReference>
<evidence type="ECO:0000313" key="1">
    <source>
        <dbReference type="EMBL" id="VDP12105.1"/>
    </source>
</evidence>